<dbReference type="SUPFAM" id="SSF52733">
    <property type="entry name" value="Nicotinate mononucleotide:5,6-dimethylbenzimidazole phosphoribosyltransferase (CobT)"/>
    <property type="match status" value="1"/>
</dbReference>
<dbReference type="InterPro" id="IPR003200">
    <property type="entry name" value="Nict_dMeBzImd_PRibTrfase"/>
</dbReference>
<dbReference type="Pfam" id="PF02277">
    <property type="entry name" value="DBI_PRT"/>
    <property type="match status" value="1"/>
</dbReference>
<dbReference type="Proteomes" id="UP000199065">
    <property type="component" value="Unassembled WGS sequence"/>
</dbReference>
<accession>A0A1I2RHB0</accession>
<dbReference type="STRING" id="185761.SAMN05660282_00809"/>
<organism evidence="1 2">
    <name type="scientific">Corynebacterium spheniscorum</name>
    <dbReference type="NCBI Taxonomy" id="185761"/>
    <lineage>
        <taxon>Bacteria</taxon>
        <taxon>Bacillati</taxon>
        <taxon>Actinomycetota</taxon>
        <taxon>Actinomycetes</taxon>
        <taxon>Mycobacteriales</taxon>
        <taxon>Corynebacteriaceae</taxon>
        <taxon>Corynebacterium</taxon>
    </lineage>
</organism>
<gene>
    <name evidence="1" type="ORF">SAMN05660282_00809</name>
</gene>
<protein>
    <submittedName>
        <fullName evidence="1">Nicotinate-nucleotide-dimethylbenzimidazole phosphoribosyltransferase</fullName>
    </submittedName>
</protein>
<dbReference type="RefSeq" id="WP_092284657.1">
    <property type="nucleotide sequence ID" value="NZ_FOPJ01000003.1"/>
</dbReference>
<name>A0A1I2RHB0_9CORY</name>
<dbReference type="GO" id="GO:0008939">
    <property type="term" value="F:nicotinate-nucleotide-dimethylbenzimidazole phosphoribosyltransferase activity"/>
    <property type="evidence" value="ECO:0007669"/>
    <property type="project" value="InterPro"/>
</dbReference>
<reference evidence="1 2" key="1">
    <citation type="submission" date="2016-10" db="EMBL/GenBank/DDBJ databases">
        <authorList>
            <person name="de Groot N.N."/>
        </authorList>
    </citation>
    <scope>NUCLEOTIDE SEQUENCE [LARGE SCALE GENOMIC DNA]</scope>
    <source>
        <strain>J11</strain>
        <strain evidence="2">PG 39</strain>
    </source>
</reference>
<proteinExistence type="predicted"/>
<dbReference type="AlphaFoldDB" id="A0A1I2RHB0"/>
<dbReference type="EMBL" id="FOPJ01000003">
    <property type="protein sequence ID" value="SFG40045.1"/>
    <property type="molecule type" value="Genomic_DNA"/>
</dbReference>
<keyword evidence="2" id="KW-1185">Reference proteome</keyword>
<evidence type="ECO:0000313" key="1">
    <source>
        <dbReference type="EMBL" id="SFG40045.1"/>
    </source>
</evidence>
<dbReference type="Gene3D" id="3.40.50.10210">
    <property type="match status" value="1"/>
</dbReference>
<keyword evidence="1" id="KW-0808">Transferase</keyword>
<keyword evidence="1" id="KW-0328">Glycosyltransferase</keyword>
<evidence type="ECO:0000313" key="2">
    <source>
        <dbReference type="Proteomes" id="UP000199065"/>
    </source>
</evidence>
<dbReference type="OrthoDB" id="9781491at2"/>
<dbReference type="PANTHER" id="PTHR43463">
    <property type="entry name" value="NICOTINATE-NUCLEOTIDE--DIMETHYLBENZIMIDAZOLE PHOSPHORIBOSYLTRANSFERASE"/>
    <property type="match status" value="1"/>
</dbReference>
<dbReference type="PANTHER" id="PTHR43463:SF1">
    <property type="entry name" value="NICOTINATE-NUCLEOTIDE--DIMETHYLBENZIMIDAZOLE PHOSPHORIBOSYLTRANSFERASE"/>
    <property type="match status" value="1"/>
</dbReference>
<sequence>MSAESTSGLTVPSPDIERAQAITAELSKRGWGTLARAAGFLAGHGLTPEAAEGPDTDPLAMTLVVIAGDNGLPPELSRHRDADYTAHAFSELTSGSTILSDALRDAHCSLKAVDVAIDHDVWGDERVSRAAAPIDHEDALSEEDFKRALGIGRRIADQLIDAGTRVLAATTLGRGDSTIAATLMGIFTRTEPVAVAGAPYAIGDDAWCHKVDVIRNAMFRVRGDLTRPHEVLRRAGSPSAAVLTGLIAQAASRRTPILIDAALPAVAAYCADRLAPGAAQWVLPTQAPTEPAEELALRIISAQPLVDMGIRYGMGAGALATVPVLRQASRLL</sequence>
<dbReference type="InterPro" id="IPR036087">
    <property type="entry name" value="Nict_dMeBzImd_PRibTrfase_sf"/>
</dbReference>